<dbReference type="InterPro" id="IPR043000">
    <property type="entry name" value="CBX7"/>
</dbReference>
<keyword evidence="2" id="KW-0678">Repressor</keyword>
<keyword evidence="3" id="KW-0805">Transcription regulation</keyword>
<evidence type="ECO:0000259" key="7">
    <source>
        <dbReference type="PROSITE" id="PS50013"/>
    </source>
</evidence>
<accession>A0A7N6BKR3</accession>
<keyword evidence="9" id="KW-1185">Reference proteome</keyword>
<feature type="compositionally biased region" description="Basic residues" evidence="6">
    <location>
        <begin position="126"/>
        <end position="137"/>
    </location>
</feature>
<dbReference type="CTD" id="550551"/>
<proteinExistence type="predicted"/>
<dbReference type="GO" id="GO:0000122">
    <property type="term" value="P:negative regulation of transcription by RNA polymerase II"/>
    <property type="evidence" value="ECO:0007669"/>
    <property type="project" value="TreeGrafter"/>
</dbReference>
<evidence type="ECO:0000256" key="1">
    <source>
        <dbReference type="ARBA" id="ARBA00004123"/>
    </source>
</evidence>
<feature type="region of interest" description="Disordered" evidence="6">
    <location>
        <begin position="255"/>
        <end position="279"/>
    </location>
</feature>
<dbReference type="Ensembl" id="ENSATET00000062076.2">
    <property type="protein sequence ID" value="ENSATEP00000063978.1"/>
    <property type="gene ID" value="ENSATEG00000028506.2"/>
</dbReference>
<dbReference type="OrthoDB" id="1918685at2759"/>
<comment type="subcellular location">
    <subcellularLocation>
        <location evidence="1">Nucleus</location>
    </subcellularLocation>
</comment>
<dbReference type="CDD" id="cd18646">
    <property type="entry name" value="CD_Cbx7"/>
    <property type="match status" value="1"/>
</dbReference>
<reference evidence="8" key="1">
    <citation type="submission" date="2021-04" db="EMBL/GenBank/DDBJ databases">
        <authorList>
            <consortium name="Wellcome Sanger Institute Data Sharing"/>
        </authorList>
    </citation>
    <scope>NUCLEOTIDE SEQUENCE [LARGE SCALE GENOMIC DNA]</scope>
</reference>
<dbReference type="PANTHER" id="PTHR47277">
    <property type="entry name" value="CHROMOBOX PROTEIN HOMOLOG 7"/>
    <property type="match status" value="1"/>
</dbReference>
<dbReference type="InterPro" id="IPR000953">
    <property type="entry name" value="Chromo/chromo_shadow_dom"/>
</dbReference>
<dbReference type="SMART" id="SM00298">
    <property type="entry name" value="CHROMO"/>
    <property type="match status" value="1"/>
</dbReference>
<organism evidence="8 9">
    <name type="scientific">Anabas testudineus</name>
    <name type="common">Climbing perch</name>
    <name type="synonym">Anthias testudineus</name>
    <dbReference type="NCBI Taxonomy" id="64144"/>
    <lineage>
        <taxon>Eukaryota</taxon>
        <taxon>Metazoa</taxon>
        <taxon>Chordata</taxon>
        <taxon>Craniata</taxon>
        <taxon>Vertebrata</taxon>
        <taxon>Euteleostomi</taxon>
        <taxon>Actinopterygii</taxon>
        <taxon>Neopterygii</taxon>
        <taxon>Teleostei</taxon>
        <taxon>Neoteleostei</taxon>
        <taxon>Acanthomorphata</taxon>
        <taxon>Anabantaria</taxon>
        <taxon>Anabantiformes</taxon>
        <taxon>Anabantoidei</taxon>
        <taxon>Anabantidae</taxon>
        <taxon>Anabas</taxon>
    </lineage>
</organism>
<dbReference type="PRINTS" id="PR00504">
    <property type="entry name" value="CHROMODOMAIN"/>
</dbReference>
<evidence type="ECO:0000256" key="6">
    <source>
        <dbReference type="SAM" id="MobiDB-lite"/>
    </source>
</evidence>
<evidence type="ECO:0000256" key="4">
    <source>
        <dbReference type="ARBA" id="ARBA00023163"/>
    </source>
</evidence>
<evidence type="ECO:0000256" key="5">
    <source>
        <dbReference type="ARBA" id="ARBA00023242"/>
    </source>
</evidence>
<evidence type="ECO:0000256" key="3">
    <source>
        <dbReference type="ARBA" id="ARBA00023015"/>
    </source>
</evidence>
<reference evidence="8" key="3">
    <citation type="submission" date="2025-09" db="UniProtKB">
        <authorList>
            <consortium name="Ensembl"/>
        </authorList>
    </citation>
    <scope>IDENTIFICATION</scope>
</reference>
<dbReference type="Proteomes" id="UP000265040">
    <property type="component" value="Chromosome 8"/>
</dbReference>
<dbReference type="FunFam" id="2.40.50.40:FF:000006">
    <property type="entry name" value="Chromobox protein homolog 7"/>
    <property type="match status" value="1"/>
</dbReference>
<dbReference type="PANTHER" id="PTHR47277:SF1">
    <property type="entry name" value="CHROMOBOX PROTEIN HOMOLOG 7"/>
    <property type="match status" value="1"/>
</dbReference>
<dbReference type="GO" id="GO:0035102">
    <property type="term" value="C:PRC1 complex"/>
    <property type="evidence" value="ECO:0007669"/>
    <property type="project" value="InterPro"/>
</dbReference>
<feature type="region of interest" description="Disordered" evidence="6">
    <location>
        <begin position="112"/>
        <end position="195"/>
    </location>
</feature>
<keyword evidence="5" id="KW-0539">Nucleus</keyword>
<dbReference type="PROSITE" id="PS50013">
    <property type="entry name" value="CHROMO_2"/>
    <property type="match status" value="1"/>
</dbReference>
<name>A0A7N6BKR3_ANATE</name>
<sequence>MELSSIGDQVFAVESITKKRVRKGNVEYLLKWQGWPPKYSTWEPEDNILDPCLVLAYEENQEKIRALAYRRKGLRPRRLVLRNVFAMDLRSAHKATEKPPPRLRLSLTRSMSTDVDQGERSMYRRPVQRRSRQRMMAKRGSLIKPIRPLRKKEEPLEEDWSVTSEEEKQESESTTEERREDSVYGQSECSSPPLLERQDLEMEVEVEEKADTDLTAVGTEMWIDRPGGGTSETRQNQTFACDQIKDSALARVAGPGDAVTVGDGSDLDRDDEGVKSGSECPRVERNNATSVIVRVQRSSEAAGDAAVDCSAVEARSEEVKGDNQSETTTTAEHPGKVIVTDVTINSLTVTFKEAMMAEGFFKGY</sequence>
<dbReference type="Gene3D" id="2.40.50.40">
    <property type="match status" value="1"/>
</dbReference>
<evidence type="ECO:0000313" key="8">
    <source>
        <dbReference type="Ensembl" id="ENSATEP00000063978.1"/>
    </source>
</evidence>
<dbReference type="SUPFAM" id="SSF54160">
    <property type="entry name" value="Chromo domain-like"/>
    <property type="match status" value="1"/>
</dbReference>
<dbReference type="InterPro" id="IPR016197">
    <property type="entry name" value="Chromo-like_dom_sf"/>
</dbReference>
<dbReference type="InterPro" id="IPR033773">
    <property type="entry name" value="CBX7_C"/>
</dbReference>
<dbReference type="InParanoid" id="A0A7N6BKR3"/>
<dbReference type="GeneID" id="113152693"/>
<dbReference type="InterPro" id="IPR023779">
    <property type="entry name" value="Chromodomain_CS"/>
</dbReference>
<evidence type="ECO:0000313" key="9">
    <source>
        <dbReference type="Proteomes" id="UP000265040"/>
    </source>
</evidence>
<dbReference type="AlphaFoldDB" id="A0A7N6BKR3"/>
<dbReference type="GeneTree" id="ENSGT00940000158365"/>
<dbReference type="PROSITE" id="PS00598">
    <property type="entry name" value="CHROMO_1"/>
    <property type="match status" value="1"/>
</dbReference>
<dbReference type="InterPro" id="IPR017984">
    <property type="entry name" value="Chromo_dom_subgr"/>
</dbReference>
<evidence type="ECO:0000256" key="2">
    <source>
        <dbReference type="ARBA" id="ARBA00022491"/>
    </source>
</evidence>
<protein>
    <recommendedName>
        <fullName evidence="7">Chromo domain-containing protein</fullName>
    </recommendedName>
</protein>
<reference evidence="8" key="2">
    <citation type="submission" date="2025-08" db="UniProtKB">
        <authorList>
            <consortium name="Ensembl"/>
        </authorList>
    </citation>
    <scope>IDENTIFICATION</scope>
</reference>
<dbReference type="InterPro" id="IPR023780">
    <property type="entry name" value="Chromo_domain"/>
</dbReference>
<dbReference type="Pfam" id="PF17218">
    <property type="entry name" value="CBX7_C"/>
    <property type="match status" value="1"/>
</dbReference>
<dbReference type="OMA" id="TTEERCE"/>
<feature type="domain" description="Chromo" evidence="7">
    <location>
        <begin position="11"/>
        <end position="69"/>
    </location>
</feature>
<dbReference type="Pfam" id="PF00385">
    <property type="entry name" value="Chromo"/>
    <property type="match status" value="1"/>
</dbReference>
<dbReference type="RefSeq" id="XP_026201877.1">
    <property type="nucleotide sequence ID" value="XM_026346092.1"/>
</dbReference>
<keyword evidence="4" id="KW-0804">Transcription</keyword>